<dbReference type="GO" id="GO:0004748">
    <property type="term" value="F:ribonucleoside-diphosphate reductase activity, thioredoxin disulfide as acceptor"/>
    <property type="evidence" value="ECO:0007669"/>
    <property type="project" value="UniProtKB-EC"/>
</dbReference>
<name>A0A380LP96_9FIRM</name>
<keyword evidence="8" id="KW-1185">Reference proteome</keyword>
<comment type="similarity">
    <text evidence="1">Belongs to the ribonucleoside diphosphate reductase class-2 family.</text>
</comment>
<dbReference type="EC" id="1.17.4.1" evidence="2"/>
<keyword evidence="3" id="KW-0237">DNA synthesis</keyword>
<evidence type="ECO:0000256" key="3">
    <source>
        <dbReference type="ARBA" id="ARBA00022634"/>
    </source>
</evidence>
<organism evidence="7 8">
    <name type="scientific">Faecalicoccus pleomorphus</name>
    <dbReference type="NCBI Taxonomy" id="1323"/>
    <lineage>
        <taxon>Bacteria</taxon>
        <taxon>Bacillati</taxon>
        <taxon>Bacillota</taxon>
        <taxon>Erysipelotrichia</taxon>
        <taxon>Erysipelotrichales</taxon>
        <taxon>Erysipelotrichaceae</taxon>
        <taxon>Faecalicoccus</taxon>
    </lineage>
</organism>
<evidence type="ECO:0000313" key="8">
    <source>
        <dbReference type="Proteomes" id="UP000255523"/>
    </source>
</evidence>
<evidence type="ECO:0000256" key="2">
    <source>
        <dbReference type="ARBA" id="ARBA00012274"/>
    </source>
</evidence>
<comment type="catalytic activity">
    <reaction evidence="5">
        <text>a 2'-deoxyribonucleoside 5'-diphosphate + [thioredoxin]-disulfide + H2O = a ribonucleoside 5'-diphosphate + [thioredoxin]-dithiol</text>
        <dbReference type="Rhea" id="RHEA:23252"/>
        <dbReference type="Rhea" id="RHEA-COMP:10698"/>
        <dbReference type="Rhea" id="RHEA-COMP:10700"/>
        <dbReference type="ChEBI" id="CHEBI:15377"/>
        <dbReference type="ChEBI" id="CHEBI:29950"/>
        <dbReference type="ChEBI" id="CHEBI:50058"/>
        <dbReference type="ChEBI" id="CHEBI:57930"/>
        <dbReference type="ChEBI" id="CHEBI:73316"/>
        <dbReference type="EC" id="1.17.4.1"/>
    </reaction>
</comment>
<proteinExistence type="inferred from homology"/>
<dbReference type="AlphaFoldDB" id="A0A380LP96"/>
<evidence type="ECO:0000313" key="7">
    <source>
        <dbReference type="EMBL" id="SUO05025.1"/>
    </source>
</evidence>
<accession>A0A380LP96</accession>
<sequence>MMFVYKPQGVCSREFHFEIQDGVIQSFEAIGGCNGNLKGIGRLLKGRDVKEVMEDLEGVTCGIKSTSCPDQISKALQTYIKENG</sequence>
<dbReference type="NCBIfam" id="TIGR03905">
    <property type="entry name" value="TIGR03905_4_Cys"/>
    <property type="match status" value="1"/>
</dbReference>
<protein>
    <recommendedName>
        <fullName evidence="2">ribonucleoside-diphosphate reductase</fullName>
        <ecNumber evidence="2">1.17.4.1</ecNumber>
    </recommendedName>
</protein>
<evidence type="ECO:0000256" key="4">
    <source>
        <dbReference type="ARBA" id="ARBA00022741"/>
    </source>
</evidence>
<dbReference type="GO" id="GO:0000166">
    <property type="term" value="F:nucleotide binding"/>
    <property type="evidence" value="ECO:0007669"/>
    <property type="project" value="UniProtKB-KW"/>
</dbReference>
<evidence type="ECO:0000259" key="6">
    <source>
        <dbReference type="Pfam" id="PF12637"/>
    </source>
</evidence>
<dbReference type="InterPro" id="IPR023806">
    <property type="entry name" value="CHP03905"/>
</dbReference>
<evidence type="ECO:0000256" key="5">
    <source>
        <dbReference type="ARBA" id="ARBA00047754"/>
    </source>
</evidence>
<keyword evidence="4" id="KW-0547">Nucleotide-binding</keyword>
<dbReference type="GeneID" id="77462892"/>
<reference evidence="7 8" key="1">
    <citation type="submission" date="2018-06" db="EMBL/GenBank/DDBJ databases">
        <authorList>
            <consortium name="Pathogen Informatics"/>
            <person name="Doyle S."/>
        </authorList>
    </citation>
    <scope>NUCLEOTIDE SEQUENCE [LARGE SCALE GENOMIC DNA]</scope>
    <source>
        <strain evidence="7 8">NCTC11087</strain>
    </source>
</reference>
<feature type="domain" description="TSCPD" evidence="6">
    <location>
        <begin position="5"/>
        <end position="79"/>
    </location>
</feature>
<evidence type="ECO:0000256" key="1">
    <source>
        <dbReference type="ARBA" id="ARBA00007405"/>
    </source>
</evidence>
<dbReference type="GO" id="GO:0071897">
    <property type="term" value="P:DNA biosynthetic process"/>
    <property type="evidence" value="ECO:0007669"/>
    <property type="project" value="UniProtKB-KW"/>
</dbReference>
<dbReference type="Pfam" id="PF12637">
    <property type="entry name" value="TSCPD"/>
    <property type="match status" value="1"/>
</dbReference>
<dbReference type="EMBL" id="UHFX01000003">
    <property type="protein sequence ID" value="SUO05025.1"/>
    <property type="molecule type" value="Genomic_DNA"/>
</dbReference>
<gene>
    <name evidence="7" type="ORF">NCTC11087_01958</name>
</gene>
<dbReference type="Proteomes" id="UP000255523">
    <property type="component" value="Unassembled WGS sequence"/>
</dbReference>
<dbReference type="InterPro" id="IPR024434">
    <property type="entry name" value="TSCPD_dom"/>
</dbReference>
<dbReference type="RefSeq" id="WP_394806225.1">
    <property type="nucleotide sequence ID" value="NZ_CAUWMU010000037.1"/>
</dbReference>